<proteinExistence type="predicted"/>
<sequence>MGKFNLTKAYVQRVNDLSITNFKIPILDIKELEKYPFLLVIQSVIENNIKLSIYPLKKEKIIKVSLSGFNLTDKIFEGLSKILRGFQVIHTSGVILIEKRLFYECYLNISMSEEKTKNLKASFNKIKNIFEEIKIEEIGLKKIEKK</sequence>
<comment type="caution">
    <text evidence="1">The sequence shown here is derived from an EMBL/GenBank/DDBJ whole genome shotgun (WGS) entry which is preliminary data.</text>
</comment>
<name>A0A0F9JNP5_9ZZZZ</name>
<evidence type="ECO:0000313" key="1">
    <source>
        <dbReference type="EMBL" id="KKM07271.1"/>
    </source>
</evidence>
<reference evidence="1" key="1">
    <citation type="journal article" date="2015" name="Nature">
        <title>Complex archaea that bridge the gap between prokaryotes and eukaryotes.</title>
        <authorList>
            <person name="Spang A."/>
            <person name="Saw J.H."/>
            <person name="Jorgensen S.L."/>
            <person name="Zaremba-Niedzwiedzka K."/>
            <person name="Martijn J."/>
            <person name="Lind A.E."/>
            <person name="van Eijk R."/>
            <person name="Schleper C."/>
            <person name="Guy L."/>
            <person name="Ettema T.J."/>
        </authorList>
    </citation>
    <scope>NUCLEOTIDE SEQUENCE</scope>
</reference>
<organism evidence="1">
    <name type="scientific">marine sediment metagenome</name>
    <dbReference type="NCBI Taxonomy" id="412755"/>
    <lineage>
        <taxon>unclassified sequences</taxon>
        <taxon>metagenomes</taxon>
        <taxon>ecological metagenomes</taxon>
    </lineage>
</organism>
<protein>
    <submittedName>
        <fullName evidence="1">Uncharacterized protein</fullName>
    </submittedName>
</protein>
<accession>A0A0F9JNP5</accession>
<gene>
    <name evidence="1" type="ORF">LCGC14_1735600</name>
</gene>
<dbReference type="EMBL" id="LAZR01015811">
    <property type="protein sequence ID" value="KKM07271.1"/>
    <property type="molecule type" value="Genomic_DNA"/>
</dbReference>
<dbReference type="AlphaFoldDB" id="A0A0F9JNP5"/>